<evidence type="ECO:0000256" key="7">
    <source>
        <dbReference type="ARBA" id="ARBA00023180"/>
    </source>
</evidence>
<reference evidence="12 13" key="1">
    <citation type="journal article" date="2019" name="Sci. Rep.">
        <title>Comparative genomics of chytrid fungi reveal insights into the obligate biotrophic and pathogenic lifestyle of Synchytrium endobioticum.</title>
        <authorList>
            <person name="van de Vossenberg B.T.L.H."/>
            <person name="Warris S."/>
            <person name="Nguyen H.D.T."/>
            <person name="van Gent-Pelzer M.P.E."/>
            <person name="Joly D.L."/>
            <person name="van de Geest H.C."/>
            <person name="Bonants P.J.M."/>
            <person name="Smith D.S."/>
            <person name="Levesque C.A."/>
            <person name="van der Lee T.A.J."/>
        </authorList>
    </citation>
    <scope>NUCLEOTIDE SEQUENCE [LARGE SCALE GENOMIC DNA]</scope>
    <source>
        <strain evidence="10 13">LEV6574</strain>
        <strain evidence="11 12">MB42</strain>
    </source>
</reference>
<evidence type="ECO:0000313" key="10">
    <source>
        <dbReference type="EMBL" id="TPX45877.1"/>
    </source>
</evidence>
<keyword evidence="3" id="KW-0285">Flavoprotein</keyword>
<dbReference type="Proteomes" id="UP000320475">
    <property type="component" value="Unassembled WGS sequence"/>
</dbReference>
<proteinExistence type="inferred from homology"/>
<keyword evidence="5" id="KW-0274">FAD</keyword>
<name>A0A507D3I0_9FUNG</name>
<evidence type="ECO:0000256" key="2">
    <source>
        <dbReference type="ARBA" id="ARBA00009967"/>
    </source>
</evidence>
<comment type="similarity">
    <text evidence="2">Belongs to the prenylcysteine oxidase family.</text>
</comment>
<dbReference type="GO" id="GO:0001735">
    <property type="term" value="F:prenylcysteine oxidase activity"/>
    <property type="evidence" value="ECO:0007669"/>
    <property type="project" value="InterPro"/>
</dbReference>
<sequence>MAERPRGSAITRGRSKDSQTSSLPATPMASHHGPRLPHRIAIIGSGAAGSSATYFLHQAFSSPTSSTSPRPEPLQVAITVYERNTVIGGRVNEITIHLPNKTVAATKKNTNTKHDTTRVLVETGASIFLKTNRNLYETAKKFNLEFTDDDSNEKDTSLGVYDGHGFIFTTTGSTIWDTINSLWRYGLSSPITVYRAAREAARRFYRTYDDQKAWDRWGQWLDDHNFGEYMPVSIRAYLKSKGVSDRFIDEVVEPITRVNYGQNANINSLAGLVVLTALFGDVKRVKAGNARIFSKMLEEASPIAKVKLNTQVDKIFRLAPGAIDGYTVESTRKTEDGRRVKERAVFDTVLIACPIHQSGIDFPNVSLPKQVPYVELHVTFVIGQLNPSSFGFPSGKKTRLPTSILTIDNPAIPFLSLGLIATSGDKKTTITKLFSRKYLSDDDLSKYYSAIKHVIRKVWKSYPELTTDVVDRGMIELANNLFYVNGLESAFSTMESETVAAANVVRIIKARVMSVATKAKL</sequence>
<evidence type="ECO:0000256" key="1">
    <source>
        <dbReference type="ARBA" id="ARBA00001974"/>
    </source>
</evidence>
<evidence type="ECO:0000313" key="13">
    <source>
        <dbReference type="Proteomes" id="UP000320475"/>
    </source>
</evidence>
<dbReference type="OrthoDB" id="437369at2759"/>
<dbReference type="Pfam" id="PF07156">
    <property type="entry name" value="Prenylcys_lyase"/>
    <property type="match status" value="1"/>
</dbReference>
<dbReference type="GO" id="GO:0030327">
    <property type="term" value="P:prenylated protein catabolic process"/>
    <property type="evidence" value="ECO:0007669"/>
    <property type="project" value="TreeGrafter"/>
</dbReference>
<dbReference type="InterPro" id="IPR017046">
    <property type="entry name" value="Prenylcysteine_Oxase1"/>
</dbReference>
<evidence type="ECO:0000313" key="12">
    <source>
        <dbReference type="Proteomes" id="UP000317494"/>
    </source>
</evidence>
<dbReference type="SUPFAM" id="SSF51905">
    <property type="entry name" value="FAD/NAD(P)-binding domain"/>
    <property type="match status" value="1"/>
</dbReference>
<evidence type="ECO:0000256" key="8">
    <source>
        <dbReference type="SAM" id="MobiDB-lite"/>
    </source>
</evidence>
<dbReference type="EMBL" id="QEAN01000077">
    <property type="protein sequence ID" value="TPX49774.1"/>
    <property type="molecule type" value="Genomic_DNA"/>
</dbReference>
<dbReference type="STRING" id="286115.A0A507D3I0"/>
<accession>A0A507D3I0</accession>
<dbReference type="PANTHER" id="PTHR15944">
    <property type="entry name" value="FARNESYLCYSTEINE LYASE"/>
    <property type="match status" value="1"/>
</dbReference>
<dbReference type="GO" id="GO:0030328">
    <property type="term" value="P:prenylcysteine catabolic process"/>
    <property type="evidence" value="ECO:0007669"/>
    <property type="project" value="InterPro"/>
</dbReference>
<evidence type="ECO:0000256" key="4">
    <source>
        <dbReference type="ARBA" id="ARBA00022729"/>
    </source>
</evidence>
<evidence type="ECO:0000313" key="11">
    <source>
        <dbReference type="EMBL" id="TPX49774.1"/>
    </source>
</evidence>
<dbReference type="InterPro" id="IPR010795">
    <property type="entry name" value="Prenylcys_lyase"/>
</dbReference>
<comment type="cofactor">
    <cofactor evidence="1">
        <name>FAD</name>
        <dbReference type="ChEBI" id="CHEBI:57692"/>
    </cofactor>
</comment>
<keyword evidence="4" id="KW-0732">Signal</keyword>
<evidence type="ECO:0000259" key="9">
    <source>
        <dbReference type="Pfam" id="PF07156"/>
    </source>
</evidence>
<dbReference type="Gene3D" id="3.50.50.60">
    <property type="entry name" value="FAD/NAD(P)-binding domain"/>
    <property type="match status" value="1"/>
</dbReference>
<evidence type="ECO:0000256" key="3">
    <source>
        <dbReference type="ARBA" id="ARBA00022630"/>
    </source>
</evidence>
<keyword evidence="6" id="KW-0560">Oxidoreductase</keyword>
<dbReference type="InterPro" id="IPR036188">
    <property type="entry name" value="FAD/NAD-bd_sf"/>
</dbReference>
<dbReference type="Pfam" id="PF13450">
    <property type="entry name" value="NAD_binding_8"/>
    <property type="match status" value="1"/>
</dbReference>
<keyword evidence="12" id="KW-1185">Reference proteome</keyword>
<feature type="region of interest" description="Disordered" evidence="8">
    <location>
        <begin position="1"/>
        <end position="35"/>
    </location>
</feature>
<organism evidence="10 13">
    <name type="scientific">Synchytrium endobioticum</name>
    <dbReference type="NCBI Taxonomy" id="286115"/>
    <lineage>
        <taxon>Eukaryota</taxon>
        <taxon>Fungi</taxon>
        <taxon>Fungi incertae sedis</taxon>
        <taxon>Chytridiomycota</taxon>
        <taxon>Chytridiomycota incertae sedis</taxon>
        <taxon>Chytridiomycetes</taxon>
        <taxon>Synchytriales</taxon>
        <taxon>Synchytriaceae</taxon>
        <taxon>Synchytrium</taxon>
    </lineage>
</organism>
<feature type="domain" description="Prenylcysteine lyase" evidence="9">
    <location>
        <begin position="169"/>
        <end position="514"/>
    </location>
</feature>
<evidence type="ECO:0000256" key="6">
    <source>
        <dbReference type="ARBA" id="ARBA00023002"/>
    </source>
</evidence>
<dbReference type="AlphaFoldDB" id="A0A507D3I0"/>
<keyword evidence="7" id="KW-0325">Glycoprotein</keyword>
<dbReference type="EMBL" id="QEAM01000125">
    <property type="protein sequence ID" value="TPX45877.1"/>
    <property type="molecule type" value="Genomic_DNA"/>
</dbReference>
<evidence type="ECO:0000256" key="5">
    <source>
        <dbReference type="ARBA" id="ARBA00022827"/>
    </source>
</evidence>
<gene>
    <name evidence="10" type="ORF">SeLEV6574_g03599</name>
    <name evidence="11" type="ORF">SeMB42_g02495</name>
</gene>
<dbReference type="Proteomes" id="UP000317494">
    <property type="component" value="Unassembled WGS sequence"/>
</dbReference>
<dbReference type="PANTHER" id="PTHR15944:SF0">
    <property type="entry name" value="PRENYLCYSTEINE LYASE DOMAIN-CONTAINING PROTEIN"/>
    <property type="match status" value="1"/>
</dbReference>
<comment type="caution">
    <text evidence="10">The sequence shown here is derived from an EMBL/GenBank/DDBJ whole genome shotgun (WGS) entry which is preliminary data.</text>
</comment>
<dbReference type="VEuPathDB" id="FungiDB:SeMB42_g02495"/>
<protein>
    <recommendedName>
        <fullName evidence="9">Prenylcysteine lyase domain-containing protein</fullName>
    </recommendedName>
</protein>